<dbReference type="AlphaFoldDB" id="A0A2J6PY27"/>
<keyword evidence="1" id="KW-0812">Transmembrane</keyword>
<reference evidence="2 3" key="1">
    <citation type="submission" date="2016-05" db="EMBL/GenBank/DDBJ databases">
        <title>A degradative enzymes factory behind the ericoid mycorrhizal symbiosis.</title>
        <authorList>
            <consortium name="DOE Joint Genome Institute"/>
            <person name="Martino E."/>
            <person name="Morin E."/>
            <person name="Grelet G."/>
            <person name="Kuo A."/>
            <person name="Kohler A."/>
            <person name="Daghino S."/>
            <person name="Barry K."/>
            <person name="Choi C."/>
            <person name="Cichocki N."/>
            <person name="Clum A."/>
            <person name="Copeland A."/>
            <person name="Hainaut M."/>
            <person name="Haridas S."/>
            <person name="Labutti K."/>
            <person name="Lindquist E."/>
            <person name="Lipzen A."/>
            <person name="Khouja H.-R."/>
            <person name="Murat C."/>
            <person name="Ohm R."/>
            <person name="Olson A."/>
            <person name="Spatafora J."/>
            <person name="Veneault-Fourrey C."/>
            <person name="Henrissat B."/>
            <person name="Grigoriev I."/>
            <person name="Martin F."/>
            <person name="Perotto S."/>
        </authorList>
    </citation>
    <scope>NUCLEOTIDE SEQUENCE [LARGE SCALE GENOMIC DNA]</scope>
    <source>
        <strain evidence="2 3">UAMH 7357</strain>
    </source>
</reference>
<keyword evidence="1" id="KW-0472">Membrane</keyword>
<name>A0A2J6PY27_9HELO</name>
<evidence type="ECO:0000313" key="3">
    <source>
        <dbReference type="Proteomes" id="UP000235672"/>
    </source>
</evidence>
<keyword evidence="1" id="KW-1133">Transmembrane helix</keyword>
<organism evidence="2 3">
    <name type="scientific">Hyaloscypha hepaticicola</name>
    <dbReference type="NCBI Taxonomy" id="2082293"/>
    <lineage>
        <taxon>Eukaryota</taxon>
        <taxon>Fungi</taxon>
        <taxon>Dikarya</taxon>
        <taxon>Ascomycota</taxon>
        <taxon>Pezizomycotina</taxon>
        <taxon>Leotiomycetes</taxon>
        <taxon>Helotiales</taxon>
        <taxon>Hyaloscyphaceae</taxon>
        <taxon>Hyaloscypha</taxon>
    </lineage>
</organism>
<dbReference type="Proteomes" id="UP000235672">
    <property type="component" value="Unassembled WGS sequence"/>
</dbReference>
<feature type="transmembrane region" description="Helical" evidence="1">
    <location>
        <begin position="6"/>
        <end position="26"/>
    </location>
</feature>
<feature type="transmembrane region" description="Helical" evidence="1">
    <location>
        <begin position="106"/>
        <end position="125"/>
    </location>
</feature>
<dbReference type="EMBL" id="KZ613492">
    <property type="protein sequence ID" value="PMD18826.1"/>
    <property type="molecule type" value="Genomic_DNA"/>
</dbReference>
<evidence type="ECO:0000256" key="1">
    <source>
        <dbReference type="SAM" id="Phobius"/>
    </source>
</evidence>
<accession>A0A2J6PY27</accession>
<evidence type="ECO:0000313" key="2">
    <source>
        <dbReference type="EMBL" id="PMD18826.1"/>
    </source>
</evidence>
<dbReference type="OrthoDB" id="2590756at2759"/>
<proteinExistence type="predicted"/>
<keyword evidence="3" id="KW-1185">Reference proteome</keyword>
<gene>
    <name evidence="2" type="ORF">NA56DRAFT_647700</name>
</gene>
<sequence length="139" mass="15019">MPRLPPTLPFWIHLLIELPASVNFLLNPSEQLSSPAPQAHTIIRQYAVLLFVSTLIALIFALRPVDGTSRRVAAALSVYHLAPLVRAGSRIVEGSEDHGKGFGGPIVHLIVHIVCFGALLGAFMAKSKANESAKTGHRR</sequence>
<feature type="transmembrane region" description="Helical" evidence="1">
    <location>
        <begin position="46"/>
        <end position="62"/>
    </location>
</feature>
<protein>
    <submittedName>
        <fullName evidence="2">Uncharacterized protein</fullName>
    </submittedName>
</protein>